<keyword evidence="6 12" id="KW-1133">Transmembrane helix</keyword>
<dbReference type="AlphaFoldDB" id="U2WAG2"/>
<feature type="transmembrane region" description="Helical" evidence="12">
    <location>
        <begin position="468"/>
        <end position="488"/>
    </location>
</feature>
<organism evidence="13 14">
    <name type="scientific">Candidatus Micropelagius thuwalensis</name>
    <dbReference type="NCBI Taxonomy" id="1397666"/>
    <lineage>
        <taxon>Bacteria</taxon>
        <taxon>Pseudomonadati</taxon>
        <taxon>Pseudomonadota</taxon>
        <taxon>Alphaproteobacteria</taxon>
        <taxon>PS1 clade</taxon>
        <taxon>Candidatus Micropelagius</taxon>
    </lineage>
</organism>
<dbReference type="eggNOG" id="COG0591">
    <property type="taxonomic scope" value="Bacteria"/>
</dbReference>
<dbReference type="InterPro" id="IPR038377">
    <property type="entry name" value="Na/Glc_symporter_sf"/>
</dbReference>
<keyword evidence="10" id="KW-0739">Sodium transport</keyword>
<feature type="transmembrane region" description="Helical" evidence="12">
    <location>
        <begin position="383"/>
        <end position="405"/>
    </location>
</feature>
<evidence type="ECO:0000256" key="9">
    <source>
        <dbReference type="ARBA" id="ARBA00023136"/>
    </source>
</evidence>
<dbReference type="Pfam" id="PF00474">
    <property type="entry name" value="SSF"/>
    <property type="match status" value="1"/>
</dbReference>
<keyword evidence="7" id="KW-0915">Sodium</keyword>
<keyword evidence="9 12" id="KW-0472">Membrane</keyword>
<name>U2WAG2_9PROT</name>
<evidence type="ECO:0000256" key="3">
    <source>
        <dbReference type="ARBA" id="ARBA00022448"/>
    </source>
</evidence>
<feature type="transmembrane region" description="Helical" evidence="12">
    <location>
        <begin position="62"/>
        <end position="82"/>
    </location>
</feature>
<evidence type="ECO:0000313" key="13">
    <source>
        <dbReference type="EMBL" id="ERL46579.1"/>
    </source>
</evidence>
<keyword evidence="14" id="KW-1185">Reference proteome</keyword>
<reference evidence="13 14" key="1">
    <citation type="journal article" date="2014" name="FEMS Microbiol. Ecol.">
        <title>Genomic differentiation among two strains of the PS1 clade isolated from geographically separated marine habitats.</title>
        <authorList>
            <person name="Jimenez-Infante F."/>
            <person name="Ngugi D.K."/>
            <person name="Alam I."/>
            <person name="Rashid M."/>
            <person name="Baalawi W."/>
            <person name="Kamau A.A."/>
            <person name="Bajic V.B."/>
            <person name="Stingl U."/>
        </authorList>
    </citation>
    <scope>NUCLEOTIDE SEQUENCE [LARGE SCALE GENOMIC DNA]</scope>
    <source>
        <strain evidence="13 14">RS24</strain>
    </source>
</reference>
<evidence type="ECO:0000256" key="2">
    <source>
        <dbReference type="ARBA" id="ARBA00006434"/>
    </source>
</evidence>
<comment type="subcellular location">
    <subcellularLocation>
        <location evidence="1">Cell membrane</location>
        <topology evidence="1">Multi-pass membrane protein</topology>
    </subcellularLocation>
</comment>
<keyword evidence="4" id="KW-1003">Cell membrane</keyword>
<dbReference type="GO" id="GO:0015293">
    <property type="term" value="F:symporter activity"/>
    <property type="evidence" value="ECO:0007669"/>
    <property type="project" value="TreeGrafter"/>
</dbReference>
<feature type="transmembrane region" description="Helical" evidence="12">
    <location>
        <begin position="88"/>
        <end position="110"/>
    </location>
</feature>
<dbReference type="Proteomes" id="UP000016762">
    <property type="component" value="Unassembled WGS sequence"/>
</dbReference>
<evidence type="ECO:0000256" key="7">
    <source>
        <dbReference type="ARBA" id="ARBA00023053"/>
    </source>
</evidence>
<dbReference type="PANTHER" id="PTHR42985:SF40">
    <property type="entry name" value="LD47995P-RELATED"/>
    <property type="match status" value="1"/>
</dbReference>
<feature type="transmembrane region" description="Helical" evidence="12">
    <location>
        <begin position="122"/>
        <end position="144"/>
    </location>
</feature>
<feature type="transmembrane region" description="Helical" evidence="12">
    <location>
        <begin position="515"/>
        <end position="535"/>
    </location>
</feature>
<dbReference type="Gene3D" id="1.20.1730.10">
    <property type="entry name" value="Sodium/glucose cotransporter"/>
    <property type="match status" value="1"/>
</dbReference>
<keyword evidence="5 12" id="KW-0812">Transmembrane</keyword>
<feature type="transmembrane region" description="Helical" evidence="12">
    <location>
        <begin position="442"/>
        <end position="462"/>
    </location>
</feature>
<feature type="transmembrane region" description="Helical" evidence="12">
    <location>
        <begin position="411"/>
        <end position="435"/>
    </location>
</feature>
<dbReference type="PANTHER" id="PTHR42985">
    <property type="entry name" value="SODIUM-COUPLED MONOCARBOXYLATE TRANSPORTER"/>
    <property type="match status" value="1"/>
</dbReference>
<dbReference type="NCBIfam" id="TIGR00813">
    <property type="entry name" value="sss"/>
    <property type="match status" value="1"/>
</dbReference>
<evidence type="ECO:0000256" key="11">
    <source>
        <dbReference type="RuleBase" id="RU362091"/>
    </source>
</evidence>
<accession>U2WAG2</accession>
<feature type="transmembrane region" description="Helical" evidence="12">
    <location>
        <begin position="150"/>
        <end position="173"/>
    </location>
</feature>
<feature type="transmembrane region" description="Helical" evidence="12">
    <location>
        <begin position="236"/>
        <end position="255"/>
    </location>
</feature>
<dbReference type="GO" id="GO:0005886">
    <property type="term" value="C:plasma membrane"/>
    <property type="evidence" value="ECO:0007669"/>
    <property type="project" value="UniProtKB-SubCell"/>
</dbReference>
<proteinExistence type="inferred from homology"/>
<dbReference type="InterPro" id="IPR051163">
    <property type="entry name" value="Sodium:Solute_Symporter_SSF"/>
</dbReference>
<evidence type="ECO:0000256" key="10">
    <source>
        <dbReference type="ARBA" id="ARBA00023201"/>
    </source>
</evidence>
<keyword evidence="8" id="KW-0406">Ion transport</keyword>
<dbReference type="InterPro" id="IPR001734">
    <property type="entry name" value="Na/solute_symporter"/>
</dbReference>
<feature type="transmembrane region" description="Helical" evidence="12">
    <location>
        <begin position="276"/>
        <end position="302"/>
    </location>
</feature>
<dbReference type="RefSeq" id="WP_021777557.1">
    <property type="nucleotide sequence ID" value="NZ_AWXE01000004.1"/>
</dbReference>
<feature type="transmembrane region" description="Helical" evidence="12">
    <location>
        <begin position="185"/>
        <end position="216"/>
    </location>
</feature>
<dbReference type="EMBL" id="AWXE01000004">
    <property type="protein sequence ID" value="ERL46579.1"/>
    <property type="molecule type" value="Genomic_DNA"/>
</dbReference>
<evidence type="ECO:0000256" key="12">
    <source>
        <dbReference type="SAM" id="Phobius"/>
    </source>
</evidence>
<gene>
    <name evidence="13" type="primary">fur</name>
    <name evidence="13" type="ORF">RS24_01582</name>
</gene>
<dbReference type="PROSITE" id="PS50283">
    <property type="entry name" value="NA_SOLUT_SYMP_3"/>
    <property type="match status" value="1"/>
</dbReference>
<protein>
    <submittedName>
        <fullName evidence="13">Manganese uptake regulator Fur family protein</fullName>
    </submittedName>
</protein>
<evidence type="ECO:0000256" key="6">
    <source>
        <dbReference type="ARBA" id="ARBA00022989"/>
    </source>
</evidence>
<dbReference type="GO" id="GO:0006814">
    <property type="term" value="P:sodium ion transport"/>
    <property type="evidence" value="ECO:0007669"/>
    <property type="project" value="UniProtKB-KW"/>
</dbReference>
<evidence type="ECO:0000256" key="5">
    <source>
        <dbReference type="ARBA" id="ARBA00022692"/>
    </source>
</evidence>
<feature type="transmembrane region" description="Helical" evidence="12">
    <location>
        <begin position="336"/>
        <end position="362"/>
    </location>
</feature>
<dbReference type="OrthoDB" id="9764416at2"/>
<evidence type="ECO:0000256" key="1">
    <source>
        <dbReference type="ARBA" id="ARBA00004651"/>
    </source>
</evidence>
<evidence type="ECO:0000256" key="8">
    <source>
        <dbReference type="ARBA" id="ARBA00023065"/>
    </source>
</evidence>
<dbReference type="STRING" id="1397666.RS24_01582"/>
<evidence type="ECO:0000256" key="4">
    <source>
        <dbReference type="ARBA" id="ARBA00022475"/>
    </source>
</evidence>
<sequence length="537" mass="59335">MGLLSFLDWMVIITYLIGILSISAYFSLSLKNKREYFVTANSYSAWPLATSVLATQCSTNSILGAPAFVAFASGGGLVWLQYELALPLAMLISMIFIMPIIFSLRVISVYEYLEIRFDEKTRLLLSAFFLVTRLVVASITIYGVSVVIQLITGLSFFTSVMIFGFVTVVYDLLGGIKAVVFSDVIQMLILVFVLSLVLNILISQAGGLSALFSVLPENRNVALDFKNHGFGDGHDFSFWPMFIGGTLLYISYYMCDQSQIQRGLCAKNQEEAQKVLFINGLMRFPLVLLYCLIGVGLAGYAISNPDFIDFLALDGSKPNYNLAVPFFLIEELPKGLVGLALVALFAAAMSSLDSVINSLSAVSMEDFVRKFFWSENWTNSQDLYCCRLLTVFWGGLALMGSFWVGDLASTVIIAVNKIGSLANGPILGVFTLGLLSKRTDGTTVCLGFIAGIILNSYLWIYVSGISWLWWNVTGFIFTIIVGYLISYLKPSSRAPIEAIWTSSGYLKLMSNSVPYVKFCLLIFWTIALISFLYFIGP</sequence>
<feature type="transmembrane region" description="Helical" evidence="12">
    <location>
        <begin position="6"/>
        <end position="28"/>
    </location>
</feature>
<keyword evidence="3" id="KW-0813">Transport</keyword>
<evidence type="ECO:0000313" key="14">
    <source>
        <dbReference type="Proteomes" id="UP000016762"/>
    </source>
</evidence>
<comment type="caution">
    <text evidence="13">The sequence shown here is derived from an EMBL/GenBank/DDBJ whole genome shotgun (WGS) entry which is preliminary data.</text>
</comment>
<comment type="similarity">
    <text evidence="2 11">Belongs to the sodium:solute symporter (SSF) (TC 2.A.21) family.</text>
</comment>